<keyword evidence="1" id="KW-0614">Plasmid</keyword>
<gene>
    <name evidence="1" type="ORF">NIES2135_68120</name>
</gene>
<accession>A0A1Z4JT32</accession>
<geneLocation type="plasmid" evidence="1">
    <name>plasmid2</name>
</geneLocation>
<keyword evidence="2" id="KW-1185">Reference proteome</keyword>
<sequence>MIEQIPLMLATPIAKAILNKFYEGVGNKLGEKAIDLLPEKVKQLGQLIWEKCLRGKPGADRLLQEAAKGSAEDQQKLTEYLNEVLESNYVLKQAVQKLADEIHLEIINSSNDMNQHNYGGTNFQTKVDGGVVNQANTITQNYYSASTSH</sequence>
<evidence type="ECO:0000313" key="1">
    <source>
        <dbReference type="EMBL" id="BAY59935.1"/>
    </source>
</evidence>
<protein>
    <submittedName>
        <fullName evidence="1">Uncharacterized protein</fullName>
    </submittedName>
</protein>
<dbReference type="Proteomes" id="UP000217895">
    <property type="component" value="Plasmid Plasmid2 dna"/>
</dbReference>
<reference evidence="1 2" key="1">
    <citation type="submission" date="2017-06" db="EMBL/GenBank/DDBJ databases">
        <title>Genome sequencing of cyanobaciteial culture collection at National Institute for Environmental Studies (NIES).</title>
        <authorList>
            <person name="Hirose Y."/>
            <person name="Shimura Y."/>
            <person name="Fujisawa T."/>
            <person name="Nakamura Y."/>
            <person name="Kawachi M."/>
        </authorList>
    </citation>
    <scope>NUCLEOTIDE SEQUENCE [LARGE SCALE GENOMIC DNA]</scope>
    <source>
        <strain evidence="1 2">NIES-2135</strain>
        <plasmid evidence="2">Plasmid Plasmid2 dna</plasmid>
    </source>
</reference>
<organism evidence="1 2">
    <name type="scientific">Leptolyngbya boryana NIES-2135</name>
    <dbReference type="NCBI Taxonomy" id="1973484"/>
    <lineage>
        <taxon>Bacteria</taxon>
        <taxon>Bacillati</taxon>
        <taxon>Cyanobacteriota</taxon>
        <taxon>Cyanophyceae</taxon>
        <taxon>Leptolyngbyales</taxon>
        <taxon>Leptolyngbyaceae</taxon>
        <taxon>Leptolyngbya group</taxon>
        <taxon>Leptolyngbya</taxon>
    </lineage>
</organism>
<dbReference type="AlphaFoldDB" id="A0A1Z4JT32"/>
<name>A0A1Z4JT32_LEPBY</name>
<proteinExistence type="predicted"/>
<dbReference type="EMBL" id="AP018205">
    <property type="protein sequence ID" value="BAY59935.1"/>
    <property type="molecule type" value="Genomic_DNA"/>
</dbReference>
<evidence type="ECO:0000313" key="2">
    <source>
        <dbReference type="Proteomes" id="UP000217895"/>
    </source>
</evidence>